<proteinExistence type="predicted"/>
<sequence>MAPSSRQQPEPAGDTPRPTSPPQLDFKIESLFPHAPAEPVEPFLVPAPPVVLAANGIFVETAEGFDTQPMANGPFGTLHGGAIGGLLANRAEALALDQGLGTPIGAHIQFLRPLKQGRLTAFAEVAQPGRRLNLVDAFIEVDGALRAEGRFTFARDLAIAGLPSLPTEDVFDPQGQPEIAPVHRPNQPWFKDALTWRAGPDGIVWMRPTVSIGDPAHILPHVIAVADWASGIARPDGWHSPKAAAFPNPSLTIQLWRRPAGDWIGMKPVSRWNPAGFGMSEGTLYDVKGEIGTTSQPVILLPLPE</sequence>
<dbReference type="Pfam" id="PF13622">
    <property type="entry name" value="4HBT_3"/>
    <property type="match status" value="1"/>
</dbReference>
<evidence type="ECO:0000256" key="1">
    <source>
        <dbReference type="SAM" id="MobiDB-lite"/>
    </source>
</evidence>
<dbReference type="AlphaFoldDB" id="A0A418WF03"/>
<evidence type="ECO:0000259" key="2">
    <source>
        <dbReference type="Pfam" id="PF13622"/>
    </source>
</evidence>
<dbReference type="Proteomes" id="UP000284605">
    <property type="component" value="Unassembled WGS sequence"/>
</dbReference>
<evidence type="ECO:0000313" key="5">
    <source>
        <dbReference type="Proteomes" id="UP000284605"/>
    </source>
</evidence>
<reference evidence="4 5" key="1">
    <citation type="submission" date="2018-09" db="EMBL/GenBank/DDBJ databases">
        <authorList>
            <person name="Zhu H."/>
        </authorList>
    </citation>
    <scope>NUCLEOTIDE SEQUENCE [LARGE SCALE GENOMIC DNA]</scope>
    <source>
        <strain evidence="4 5">K1W22B-8</strain>
    </source>
</reference>
<feature type="region of interest" description="Disordered" evidence="1">
    <location>
        <begin position="1"/>
        <end position="23"/>
    </location>
</feature>
<gene>
    <name evidence="4" type="ORF">D3874_17080</name>
</gene>
<evidence type="ECO:0000313" key="4">
    <source>
        <dbReference type="EMBL" id="RJF88509.1"/>
    </source>
</evidence>
<comment type="caution">
    <text evidence="4">The sequence shown here is derived from an EMBL/GenBank/DDBJ whole genome shotgun (WGS) entry which is preliminary data.</text>
</comment>
<feature type="domain" description="Acyl-CoA thioesterase-like N-terminal HotDog" evidence="2">
    <location>
        <begin position="74"/>
        <end position="153"/>
    </location>
</feature>
<dbReference type="InterPro" id="IPR049449">
    <property type="entry name" value="TesB_ACOT8-like_N"/>
</dbReference>
<dbReference type="CDD" id="cd03443">
    <property type="entry name" value="PaaI_thioesterase"/>
    <property type="match status" value="1"/>
</dbReference>
<accession>A0A418WF03</accession>
<protein>
    <submittedName>
        <fullName evidence="4">Thioesterase family protein</fullName>
    </submittedName>
</protein>
<dbReference type="RefSeq" id="WP_119779144.1">
    <property type="nucleotide sequence ID" value="NZ_QYUK01000011.1"/>
</dbReference>
<dbReference type="Pfam" id="PF20789">
    <property type="entry name" value="4HBT_3C"/>
    <property type="match status" value="1"/>
</dbReference>
<dbReference type="SUPFAM" id="SSF54637">
    <property type="entry name" value="Thioesterase/thiol ester dehydrase-isomerase"/>
    <property type="match status" value="2"/>
</dbReference>
<dbReference type="InterPro" id="IPR049450">
    <property type="entry name" value="ACOT8-like_C"/>
</dbReference>
<dbReference type="Gene3D" id="3.10.129.10">
    <property type="entry name" value="Hotdog Thioesterase"/>
    <property type="match status" value="1"/>
</dbReference>
<dbReference type="EMBL" id="QYUK01000011">
    <property type="protein sequence ID" value="RJF88509.1"/>
    <property type="molecule type" value="Genomic_DNA"/>
</dbReference>
<dbReference type="OrthoDB" id="7266194at2"/>
<evidence type="ECO:0000259" key="3">
    <source>
        <dbReference type="Pfam" id="PF20789"/>
    </source>
</evidence>
<name>A0A418WF03_9PROT</name>
<organism evidence="4 5">
    <name type="scientific">Oleomonas cavernae</name>
    <dbReference type="NCBI Taxonomy" id="2320859"/>
    <lineage>
        <taxon>Bacteria</taxon>
        <taxon>Pseudomonadati</taxon>
        <taxon>Pseudomonadota</taxon>
        <taxon>Alphaproteobacteria</taxon>
        <taxon>Acetobacterales</taxon>
        <taxon>Acetobacteraceae</taxon>
        <taxon>Oleomonas</taxon>
    </lineage>
</organism>
<keyword evidence="5" id="KW-1185">Reference proteome</keyword>
<feature type="domain" description="Acyl-CoA thioesterase-like C-terminal" evidence="3">
    <location>
        <begin position="180"/>
        <end position="299"/>
    </location>
</feature>
<dbReference type="InterPro" id="IPR029069">
    <property type="entry name" value="HotDog_dom_sf"/>
</dbReference>